<proteinExistence type="predicted"/>
<keyword evidence="5 6" id="KW-0833">Ubl conjugation pathway</keyword>
<feature type="compositionally biased region" description="Polar residues" evidence="7">
    <location>
        <begin position="131"/>
        <end position="140"/>
    </location>
</feature>
<keyword evidence="10" id="KW-1185">Reference proteome</keyword>
<dbReference type="GO" id="GO:0016567">
    <property type="term" value="P:protein ubiquitination"/>
    <property type="evidence" value="ECO:0007669"/>
    <property type="project" value="TreeGrafter"/>
</dbReference>
<dbReference type="PANTHER" id="PTHR11254">
    <property type="entry name" value="HECT DOMAIN UBIQUITIN-PROTEIN LIGASE"/>
    <property type="match status" value="1"/>
</dbReference>
<evidence type="ECO:0000256" key="6">
    <source>
        <dbReference type="PROSITE-ProRule" id="PRU00104"/>
    </source>
</evidence>
<evidence type="ECO:0000256" key="1">
    <source>
        <dbReference type="ARBA" id="ARBA00000885"/>
    </source>
</evidence>
<dbReference type="EMBL" id="REGW02000001">
    <property type="protein sequence ID" value="KAE8300718.1"/>
    <property type="molecule type" value="Genomic_DNA"/>
</dbReference>
<sequence>MKEGCDSSTEEDDWVEEEDMFVPATAVAQASCSTEQKAQASSSQPSTSDQTPNCWPYSRPHLYAPATAVAQASCSTQQEVQMFSSQPSTSDQTPNRWPDPRPQVYAPATAVAQASCSTQQKAQASSSQPSTRDQTPSQCQNDYGTYIDLIHETSDEDNDDDLYSAIIASIEDQTQPKEDIPISQILNELSDKIDSLQVCKFNINRSAVLDGAIRGFRRLSYDPNKKMSVKFSDDRGTTEEAVDLGGPRREFLRLLMETLAESDMFEGPEGHLNLALSSSAVREDRYFIAGRAIAVSLVHGGPPPCFLSRTLFACIAEGPDGCRPVLEDITDMELYSKLKQISEAKTLEELRQFTEPLTDYLATAGCLRHLTSLVDKDKLLEDVLMFQVVQRVRGPLERFSDGLGTLGVLQKIKHHPEAFRPVLCYSPGTLTAEIMDHLFAIRWSEMGSNNRAHENRVVAYWRDYLQDAEEDEGPPKLGDILSFATGCDVMPPIGFSPKPSLEFQRGRYPIANTCVNCLRIPLHQSYEDFKSNMDFAIRNTQGFGME</sequence>
<dbReference type="InterPro" id="IPR035983">
    <property type="entry name" value="Hect_E3_ubiquitin_ligase"/>
</dbReference>
<feature type="compositionally biased region" description="Low complexity" evidence="7">
    <location>
        <begin position="38"/>
        <end position="52"/>
    </location>
</feature>
<dbReference type="PANTHER" id="PTHR11254:SF440">
    <property type="entry name" value="E3 UBIQUITIN-PROTEIN LIGASE NEDD-4"/>
    <property type="match status" value="1"/>
</dbReference>
<dbReference type="GO" id="GO:0005737">
    <property type="term" value="C:cytoplasm"/>
    <property type="evidence" value="ECO:0007669"/>
    <property type="project" value="TreeGrafter"/>
</dbReference>
<dbReference type="PROSITE" id="PS50237">
    <property type="entry name" value="HECT"/>
    <property type="match status" value="1"/>
</dbReference>
<comment type="catalytic activity">
    <reaction evidence="1">
        <text>S-ubiquitinyl-[E2 ubiquitin-conjugating enzyme]-L-cysteine + [acceptor protein]-L-lysine = [E2 ubiquitin-conjugating enzyme]-L-cysteine + N(6)-ubiquitinyl-[acceptor protein]-L-lysine.</text>
        <dbReference type="EC" id="2.3.2.26"/>
    </reaction>
</comment>
<evidence type="ECO:0000256" key="2">
    <source>
        <dbReference type="ARBA" id="ARBA00004906"/>
    </source>
</evidence>
<dbReference type="GO" id="GO:0006511">
    <property type="term" value="P:ubiquitin-dependent protein catabolic process"/>
    <property type="evidence" value="ECO:0007669"/>
    <property type="project" value="TreeGrafter"/>
</dbReference>
<feature type="compositionally biased region" description="Polar residues" evidence="7">
    <location>
        <begin position="79"/>
        <end position="95"/>
    </location>
</feature>
<evidence type="ECO:0000259" key="8">
    <source>
        <dbReference type="PROSITE" id="PS50237"/>
    </source>
</evidence>
<dbReference type="SMART" id="SM00119">
    <property type="entry name" value="HECTc"/>
    <property type="match status" value="1"/>
</dbReference>
<dbReference type="Pfam" id="PF00632">
    <property type="entry name" value="HECT"/>
    <property type="match status" value="1"/>
</dbReference>
<feature type="compositionally biased region" description="Low complexity" evidence="7">
    <location>
        <begin position="112"/>
        <end position="130"/>
    </location>
</feature>
<evidence type="ECO:0000313" key="10">
    <source>
        <dbReference type="Proteomes" id="UP000424527"/>
    </source>
</evidence>
<evidence type="ECO:0000256" key="5">
    <source>
        <dbReference type="ARBA" id="ARBA00022786"/>
    </source>
</evidence>
<dbReference type="Gene3D" id="3.90.1750.10">
    <property type="entry name" value="Hect, E3 ligase catalytic domains"/>
    <property type="match status" value="1"/>
</dbReference>
<organism evidence="9 10">
    <name type="scientific">Larimichthys crocea</name>
    <name type="common">Large yellow croaker</name>
    <name type="synonym">Pseudosciaena crocea</name>
    <dbReference type="NCBI Taxonomy" id="215358"/>
    <lineage>
        <taxon>Eukaryota</taxon>
        <taxon>Metazoa</taxon>
        <taxon>Chordata</taxon>
        <taxon>Craniata</taxon>
        <taxon>Vertebrata</taxon>
        <taxon>Euteleostomi</taxon>
        <taxon>Actinopterygii</taxon>
        <taxon>Neopterygii</taxon>
        <taxon>Teleostei</taxon>
        <taxon>Neoteleostei</taxon>
        <taxon>Acanthomorphata</taxon>
        <taxon>Eupercaria</taxon>
        <taxon>Sciaenidae</taxon>
        <taxon>Larimichthys</taxon>
    </lineage>
</organism>
<reference evidence="9 10" key="1">
    <citation type="submission" date="2019-07" db="EMBL/GenBank/DDBJ databases">
        <title>Chromosome genome assembly for large yellow croaker.</title>
        <authorList>
            <person name="Xiao S."/>
        </authorList>
    </citation>
    <scope>NUCLEOTIDE SEQUENCE [LARGE SCALE GENOMIC DNA]</scope>
    <source>
        <strain evidence="9">JMULYC20181020</strain>
        <tissue evidence="9">Muscle</tissue>
    </source>
</reference>
<evidence type="ECO:0000256" key="7">
    <source>
        <dbReference type="SAM" id="MobiDB-lite"/>
    </source>
</evidence>
<dbReference type="Proteomes" id="UP000424527">
    <property type="component" value="Unassembled WGS sequence"/>
</dbReference>
<evidence type="ECO:0000313" key="9">
    <source>
        <dbReference type="EMBL" id="KAE8300718.1"/>
    </source>
</evidence>
<comment type="caution">
    <text evidence="9">The sequence shown here is derived from an EMBL/GenBank/DDBJ whole genome shotgun (WGS) entry which is preliminary data.</text>
</comment>
<dbReference type="EC" id="2.3.2.26" evidence="3"/>
<protein>
    <recommendedName>
        <fullName evidence="3">HECT-type E3 ubiquitin transferase</fullName>
        <ecNumber evidence="3">2.3.2.26</ecNumber>
    </recommendedName>
</protein>
<feature type="region of interest" description="Disordered" evidence="7">
    <location>
        <begin position="79"/>
        <end position="140"/>
    </location>
</feature>
<dbReference type="GO" id="GO:0061630">
    <property type="term" value="F:ubiquitin protein ligase activity"/>
    <property type="evidence" value="ECO:0007669"/>
    <property type="project" value="UniProtKB-EC"/>
</dbReference>
<comment type="pathway">
    <text evidence="2">Protein modification; protein ubiquitination.</text>
</comment>
<dbReference type="InterPro" id="IPR050409">
    <property type="entry name" value="E3_ubiq-protein_ligase"/>
</dbReference>
<keyword evidence="4" id="KW-0808">Transferase</keyword>
<gene>
    <name evidence="9" type="ORF">D5F01_LYC00865</name>
</gene>
<name>A0A6G0JAE2_LARCR</name>
<feature type="active site" description="Glycyl thioester intermediate" evidence="6">
    <location>
        <position position="514"/>
    </location>
</feature>
<dbReference type="Gene3D" id="3.30.2410.10">
    <property type="entry name" value="Hect, E3 ligase catalytic domain"/>
    <property type="match status" value="1"/>
</dbReference>
<accession>A0A6G0JAE2</accession>
<evidence type="ECO:0000256" key="4">
    <source>
        <dbReference type="ARBA" id="ARBA00022679"/>
    </source>
</evidence>
<dbReference type="SUPFAM" id="SSF56204">
    <property type="entry name" value="Hect, E3 ligase catalytic domain"/>
    <property type="match status" value="1"/>
</dbReference>
<dbReference type="InterPro" id="IPR000569">
    <property type="entry name" value="HECT_dom"/>
</dbReference>
<evidence type="ECO:0000256" key="3">
    <source>
        <dbReference type="ARBA" id="ARBA00012485"/>
    </source>
</evidence>
<feature type="region of interest" description="Disordered" evidence="7">
    <location>
        <begin position="27"/>
        <end position="60"/>
    </location>
</feature>
<feature type="domain" description="HECT" evidence="8">
    <location>
        <begin position="219"/>
        <end position="546"/>
    </location>
</feature>
<feature type="compositionally biased region" description="Polar residues" evidence="7">
    <location>
        <begin position="28"/>
        <end position="37"/>
    </location>
</feature>
<dbReference type="AlphaFoldDB" id="A0A6G0JAE2"/>